<proteinExistence type="predicted"/>
<keyword evidence="13" id="KW-1185">Reference proteome</keyword>
<evidence type="ECO:0000256" key="10">
    <source>
        <dbReference type="SAM" id="Phobius"/>
    </source>
</evidence>
<accession>A0A8S1T808</accession>
<dbReference type="PROSITE" id="PS51292">
    <property type="entry name" value="ZF_RING_CH"/>
    <property type="match status" value="1"/>
</dbReference>
<evidence type="ECO:0000256" key="7">
    <source>
        <dbReference type="ARBA" id="ARBA00022833"/>
    </source>
</evidence>
<dbReference type="EMBL" id="CAJJDO010000016">
    <property type="protein sequence ID" value="CAD8146772.1"/>
    <property type="molecule type" value="Genomic_DNA"/>
</dbReference>
<protein>
    <recommendedName>
        <fullName evidence="11">RING-CH-type domain-containing protein</fullName>
    </recommendedName>
</protein>
<dbReference type="AlphaFoldDB" id="A0A8S1T808"/>
<evidence type="ECO:0000256" key="1">
    <source>
        <dbReference type="ARBA" id="ARBA00004370"/>
    </source>
</evidence>
<reference evidence="12" key="1">
    <citation type="submission" date="2021-01" db="EMBL/GenBank/DDBJ databases">
        <authorList>
            <consortium name="Genoscope - CEA"/>
            <person name="William W."/>
        </authorList>
    </citation>
    <scope>NUCLEOTIDE SEQUENCE</scope>
</reference>
<dbReference type="PANTHER" id="PTHR46065">
    <property type="entry name" value="E3 UBIQUITIN-PROTEIN LIGASE MARCH 2/3 FAMILY MEMBER"/>
    <property type="match status" value="1"/>
</dbReference>
<sequence length="333" mass="39087">MANNESNDTSTQNSKFVHLNSSVQILNESISIQMPQFRQKVLKTVHSKDVARRKQIACHIYINDLDSVPGYKALKKQICRICICEEESSKFITPCKCKGTSEFVHQECLKMWILEQYGVNKIYNDELYCEVCQHKFEFDVDFNNRFDITQFQRIKKKTKLCWLIQIFFIILFIFGSIEIALQFGINSLATVAIIVVFGLISISLIIYLIFNFSTAHTIQMIENWNFQNYKPKPSPSMTKKNTKKITNHFIRDYLKKSVSYCLKSKYLLKKRVHNTNWKSKELTSQLLSPIKYQPPPIMEPRSQSRANFFQSQHIIIKILDGKPNTIKKQYFNF</sequence>
<comment type="subcellular location">
    <subcellularLocation>
        <location evidence="1">Membrane</location>
    </subcellularLocation>
</comment>
<dbReference type="GO" id="GO:0016740">
    <property type="term" value="F:transferase activity"/>
    <property type="evidence" value="ECO:0007669"/>
    <property type="project" value="UniProtKB-KW"/>
</dbReference>
<dbReference type="Proteomes" id="UP000689195">
    <property type="component" value="Unassembled WGS sequence"/>
</dbReference>
<evidence type="ECO:0000313" key="13">
    <source>
        <dbReference type="Proteomes" id="UP000689195"/>
    </source>
</evidence>
<keyword evidence="9 10" id="KW-0472">Membrane</keyword>
<dbReference type="GO" id="GO:0016020">
    <property type="term" value="C:membrane"/>
    <property type="evidence" value="ECO:0007669"/>
    <property type="project" value="UniProtKB-SubCell"/>
</dbReference>
<evidence type="ECO:0000256" key="6">
    <source>
        <dbReference type="ARBA" id="ARBA00022786"/>
    </source>
</evidence>
<evidence type="ECO:0000256" key="3">
    <source>
        <dbReference type="ARBA" id="ARBA00022692"/>
    </source>
</evidence>
<keyword evidence="4" id="KW-0479">Metal-binding</keyword>
<dbReference type="PANTHER" id="PTHR46065:SF3">
    <property type="entry name" value="FI20425P1"/>
    <property type="match status" value="1"/>
</dbReference>
<feature type="transmembrane region" description="Helical" evidence="10">
    <location>
        <begin position="160"/>
        <end position="181"/>
    </location>
</feature>
<keyword evidence="6" id="KW-0833">Ubl conjugation pathway</keyword>
<evidence type="ECO:0000256" key="2">
    <source>
        <dbReference type="ARBA" id="ARBA00022679"/>
    </source>
</evidence>
<evidence type="ECO:0000256" key="8">
    <source>
        <dbReference type="ARBA" id="ARBA00022989"/>
    </source>
</evidence>
<evidence type="ECO:0000256" key="9">
    <source>
        <dbReference type="ARBA" id="ARBA00023136"/>
    </source>
</evidence>
<dbReference type="GO" id="GO:0008270">
    <property type="term" value="F:zinc ion binding"/>
    <property type="evidence" value="ECO:0007669"/>
    <property type="project" value="UniProtKB-KW"/>
</dbReference>
<keyword evidence="2" id="KW-0808">Transferase</keyword>
<name>A0A8S1T808_9CILI</name>
<dbReference type="InterPro" id="IPR011016">
    <property type="entry name" value="Znf_RING-CH"/>
</dbReference>
<dbReference type="CDD" id="cd16495">
    <property type="entry name" value="RING_CH-C4HC3_MARCH"/>
    <property type="match status" value="1"/>
</dbReference>
<dbReference type="Pfam" id="PF12906">
    <property type="entry name" value="RINGv"/>
    <property type="match status" value="1"/>
</dbReference>
<keyword evidence="7" id="KW-0862">Zinc</keyword>
<evidence type="ECO:0000259" key="11">
    <source>
        <dbReference type="PROSITE" id="PS51292"/>
    </source>
</evidence>
<dbReference type="OrthoDB" id="298800at2759"/>
<dbReference type="SMART" id="SM00744">
    <property type="entry name" value="RINGv"/>
    <property type="match status" value="1"/>
</dbReference>
<keyword evidence="8 10" id="KW-1133">Transmembrane helix</keyword>
<gene>
    <name evidence="12" type="ORF">PPENT_87.1.T0160044</name>
</gene>
<comment type="caution">
    <text evidence="12">The sequence shown here is derived from an EMBL/GenBank/DDBJ whole genome shotgun (WGS) entry which is preliminary data.</text>
</comment>
<organism evidence="12 13">
    <name type="scientific">Paramecium pentaurelia</name>
    <dbReference type="NCBI Taxonomy" id="43138"/>
    <lineage>
        <taxon>Eukaryota</taxon>
        <taxon>Sar</taxon>
        <taxon>Alveolata</taxon>
        <taxon>Ciliophora</taxon>
        <taxon>Intramacronucleata</taxon>
        <taxon>Oligohymenophorea</taxon>
        <taxon>Peniculida</taxon>
        <taxon>Parameciidae</taxon>
        <taxon>Paramecium</taxon>
    </lineage>
</organism>
<feature type="domain" description="RING-CH-type" evidence="11">
    <location>
        <begin position="71"/>
        <end position="139"/>
    </location>
</feature>
<evidence type="ECO:0000313" key="12">
    <source>
        <dbReference type="EMBL" id="CAD8146772.1"/>
    </source>
</evidence>
<evidence type="ECO:0000256" key="5">
    <source>
        <dbReference type="ARBA" id="ARBA00022771"/>
    </source>
</evidence>
<keyword evidence="3 10" id="KW-0812">Transmembrane</keyword>
<keyword evidence="5" id="KW-0863">Zinc-finger</keyword>
<feature type="transmembrane region" description="Helical" evidence="10">
    <location>
        <begin position="187"/>
        <end position="210"/>
    </location>
</feature>
<evidence type="ECO:0000256" key="4">
    <source>
        <dbReference type="ARBA" id="ARBA00022723"/>
    </source>
</evidence>